<protein>
    <submittedName>
        <fullName evidence="2">Uncharacterized protein</fullName>
    </submittedName>
</protein>
<dbReference type="EMBL" id="BIFH01000025">
    <property type="protein sequence ID" value="GCD97822.1"/>
    <property type="molecule type" value="Genomic_DNA"/>
</dbReference>
<keyword evidence="3" id="KW-1185">Reference proteome</keyword>
<dbReference type="AlphaFoldDB" id="A0A401YTB8"/>
<dbReference type="Proteomes" id="UP000286931">
    <property type="component" value="Unassembled WGS sequence"/>
</dbReference>
<evidence type="ECO:0000256" key="1">
    <source>
        <dbReference type="SAM" id="MobiDB-lite"/>
    </source>
</evidence>
<reference evidence="2 3" key="1">
    <citation type="submission" date="2018-12" db="EMBL/GenBank/DDBJ databases">
        <title>Draft genome sequence of Embleya hyalina NBRC 13850T.</title>
        <authorList>
            <person name="Komaki H."/>
            <person name="Hosoyama A."/>
            <person name="Kimura A."/>
            <person name="Ichikawa N."/>
            <person name="Tamura T."/>
        </authorList>
    </citation>
    <scope>NUCLEOTIDE SEQUENCE [LARGE SCALE GENOMIC DNA]</scope>
    <source>
        <strain evidence="2 3">NBRC 13850</strain>
    </source>
</reference>
<proteinExistence type="predicted"/>
<name>A0A401YTB8_9ACTN</name>
<gene>
    <name evidence="2" type="ORF">EHYA_05519</name>
</gene>
<feature type="region of interest" description="Disordered" evidence="1">
    <location>
        <begin position="287"/>
        <end position="309"/>
    </location>
</feature>
<feature type="compositionally biased region" description="Basic and acidic residues" evidence="1">
    <location>
        <begin position="287"/>
        <end position="297"/>
    </location>
</feature>
<organism evidence="2 3">
    <name type="scientific">Embleya hyalina</name>
    <dbReference type="NCBI Taxonomy" id="516124"/>
    <lineage>
        <taxon>Bacteria</taxon>
        <taxon>Bacillati</taxon>
        <taxon>Actinomycetota</taxon>
        <taxon>Actinomycetes</taxon>
        <taxon>Kitasatosporales</taxon>
        <taxon>Streptomycetaceae</taxon>
        <taxon>Embleya</taxon>
    </lineage>
</organism>
<comment type="caution">
    <text evidence="2">The sequence shown here is derived from an EMBL/GenBank/DDBJ whole genome shotgun (WGS) entry which is preliminary data.</text>
</comment>
<feature type="region of interest" description="Disordered" evidence="1">
    <location>
        <begin position="56"/>
        <end position="103"/>
    </location>
</feature>
<evidence type="ECO:0000313" key="2">
    <source>
        <dbReference type="EMBL" id="GCD97822.1"/>
    </source>
</evidence>
<sequence length="344" mass="37447">MWSRSECRPRRTLAKRWRLRPGAMSCAGTVTLRGLPSRGVGGSRVCGARRIGRGRPVRRAPGVSRRGIRSRRPVRSGWRPGRAAKRGSRGCRQPRSSWRRSVRSRRQRLRICKSVGKRADLGERQVIGGRRQARRHRRAGWGSAIRVFTDSLAFGANAATYTGAVTLLWLPVSVITAPPYEWPTGVTGPGGAWITGRVTTTPSFGDSVGFCATATAYPSREVRALADVSSGAEREEVLAMCAACCGFAHAAVCADHPVGRRHFTRRTGSGTRPPAWVPTRARDVRGSCRFPRPESTGRPRAPRFGTPGTVGRSLPVRSCGVCADGAGCRAARDRRCRDVVRAGW</sequence>
<evidence type="ECO:0000313" key="3">
    <source>
        <dbReference type="Proteomes" id="UP000286931"/>
    </source>
</evidence>
<accession>A0A401YTB8</accession>